<dbReference type="PROSITE" id="PS00639">
    <property type="entry name" value="THIOL_PROTEASE_HIS"/>
    <property type="match status" value="1"/>
</dbReference>
<feature type="signal peptide" evidence="3">
    <location>
        <begin position="1"/>
        <end position="20"/>
    </location>
</feature>
<gene>
    <name evidence="7" type="primary">LOC115482541</name>
</gene>
<comment type="similarity">
    <text evidence="1">Belongs to the peptidase C1 family.</text>
</comment>
<feature type="domain" description="Cathepsin propeptide inhibitor" evidence="5">
    <location>
        <begin position="28"/>
        <end position="88"/>
    </location>
</feature>
<dbReference type="InterPro" id="IPR000668">
    <property type="entry name" value="Peptidase_C1A_C"/>
</dbReference>
<dbReference type="CDD" id="cd02248">
    <property type="entry name" value="Peptidase_C1A"/>
    <property type="match status" value="1"/>
</dbReference>
<dbReference type="InterPro" id="IPR013128">
    <property type="entry name" value="Peptidase_C1A"/>
</dbReference>
<accession>A0A6P7ZG01</accession>
<evidence type="ECO:0000313" key="7">
    <source>
        <dbReference type="RefSeq" id="XP_030078272.1"/>
    </source>
</evidence>
<evidence type="ECO:0000256" key="3">
    <source>
        <dbReference type="SAM" id="SignalP"/>
    </source>
</evidence>
<dbReference type="FunFam" id="3.90.70.10:FF:000103">
    <property type="entry name" value="Hypothetical LOC496748"/>
    <property type="match status" value="1"/>
</dbReference>
<dbReference type="PROSITE" id="PS00640">
    <property type="entry name" value="THIOL_PROTEASE_ASN"/>
    <property type="match status" value="1"/>
</dbReference>
<dbReference type="InterPro" id="IPR013201">
    <property type="entry name" value="Prot_inhib_I29"/>
</dbReference>
<dbReference type="PANTHER" id="PTHR12411">
    <property type="entry name" value="CYSTEINE PROTEASE FAMILY C1-RELATED"/>
    <property type="match status" value="1"/>
</dbReference>
<dbReference type="Pfam" id="PF00112">
    <property type="entry name" value="Peptidase_C1"/>
    <property type="match status" value="1"/>
</dbReference>
<dbReference type="Pfam" id="PF08246">
    <property type="entry name" value="Inhibitor_I29"/>
    <property type="match status" value="1"/>
</dbReference>
<dbReference type="Gene3D" id="3.90.70.10">
    <property type="entry name" value="Cysteine proteinases"/>
    <property type="match status" value="1"/>
</dbReference>
<keyword evidence="3" id="KW-0732">Signal</keyword>
<evidence type="ECO:0000256" key="1">
    <source>
        <dbReference type="ARBA" id="ARBA00008455"/>
    </source>
</evidence>
<dbReference type="FunFam" id="1.10.287.2250:FF:000003">
    <property type="entry name" value="Cathepsin L"/>
    <property type="match status" value="1"/>
</dbReference>
<dbReference type="InParanoid" id="A0A6P7ZG01"/>
<feature type="chain" id="PRO_5027536648" evidence="3">
    <location>
        <begin position="21"/>
        <end position="325"/>
    </location>
</feature>
<dbReference type="SMART" id="SM00645">
    <property type="entry name" value="Pept_C1"/>
    <property type="match status" value="1"/>
</dbReference>
<evidence type="ECO:0000259" key="5">
    <source>
        <dbReference type="SMART" id="SM00848"/>
    </source>
</evidence>
<dbReference type="Gene3D" id="1.10.287.2250">
    <property type="match status" value="1"/>
</dbReference>
<dbReference type="SMART" id="SM00848">
    <property type="entry name" value="Inhibitor_I29"/>
    <property type="match status" value="1"/>
</dbReference>
<dbReference type="AlphaFoldDB" id="A0A6P7ZG01"/>
<dbReference type="RefSeq" id="XP_030078272.1">
    <property type="nucleotide sequence ID" value="XM_030222412.1"/>
</dbReference>
<dbReference type="SUPFAM" id="SSF54001">
    <property type="entry name" value="Cysteine proteinases"/>
    <property type="match status" value="1"/>
</dbReference>
<dbReference type="GO" id="GO:0008234">
    <property type="term" value="F:cysteine-type peptidase activity"/>
    <property type="evidence" value="ECO:0007669"/>
    <property type="project" value="InterPro"/>
</dbReference>
<dbReference type="GO" id="GO:0006508">
    <property type="term" value="P:proteolysis"/>
    <property type="evidence" value="ECO:0007669"/>
    <property type="project" value="InterPro"/>
</dbReference>
<dbReference type="KEGG" id="muo:115482541"/>
<dbReference type="InterPro" id="IPR025661">
    <property type="entry name" value="Pept_asp_AS"/>
</dbReference>
<dbReference type="Proteomes" id="UP000515156">
    <property type="component" value="Chromosome 1"/>
</dbReference>
<feature type="domain" description="Peptidase C1A papain C-terminal" evidence="4">
    <location>
        <begin position="115"/>
        <end position="323"/>
    </location>
</feature>
<dbReference type="InterPro" id="IPR025660">
    <property type="entry name" value="Pept_his_AS"/>
</dbReference>
<organism evidence="6 7">
    <name type="scientific">Microcaecilia unicolor</name>
    <dbReference type="NCBI Taxonomy" id="1415580"/>
    <lineage>
        <taxon>Eukaryota</taxon>
        <taxon>Metazoa</taxon>
        <taxon>Chordata</taxon>
        <taxon>Craniata</taxon>
        <taxon>Vertebrata</taxon>
        <taxon>Euteleostomi</taxon>
        <taxon>Amphibia</taxon>
        <taxon>Gymnophiona</taxon>
        <taxon>Siphonopidae</taxon>
        <taxon>Microcaecilia</taxon>
    </lineage>
</organism>
<keyword evidence="6" id="KW-1185">Reference proteome</keyword>
<name>A0A6P7ZG01_9AMPH</name>
<evidence type="ECO:0000259" key="4">
    <source>
        <dbReference type="SMART" id="SM00645"/>
    </source>
</evidence>
<dbReference type="OrthoDB" id="498368at2759"/>
<keyword evidence="2" id="KW-1015">Disulfide bond</keyword>
<evidence type="ECO:0000313" key="6">
    <source>
        <dbReference type="Proteomes" id="UP000515156"/>
    </source>
</evidence>
<protein>
    <submittedName>
        <fullName evidence="7">Ervatamin-C-like</fullName>
    </submittedName>
</protein>
<dbReference type="PRINTS" id="PR00705">
    <property type="entry name" value="PAPAIN"/>
</dbReference>
<sequence>MHSEKFLLILASVLVYHALALESLDNEWKLWKSNYAKTYSSTNEEQFRRKTWEANWHIVQEHNQLADQGKTTYWMKMNHFADKSEKELAKMNCLQVPTSKERNLKTYRDVKYREPPSNVDWREEKCVTVVKDQGSYCGSCWAFATVGTIESRYCIKTGELEELSEQQLVDCDYNNDGCCGGFPLYALEYAVENGLMKSSKYKYKGHGSECRYKERLATSLNSSKFYDLAGEDNIASALAFDGPMSVAFGVAFTFMFYDKGIYDGLCAYGLNHAMLAVGYGVSDYEPYWIVKNSWGHYWGEDGYVKIRRNVNQCGIGEMASAADLM</sequence>
<dbReference type="GeneID" id="115482541"/>
<evidence type="ECO:0000256" key="2">
    <source>
        <dbReference type="ARBA" id="ARBA00023157"/>
    </source>
</evidence>
<reference evidence="7" key="1">
    <citation type="submission" date="2025-08" db="UniProtKB">
        <authorList>
            <consortium name="RefSeq"/>
        </authorList>
    </citation>
    <scope>IDENTIFICATION</scope>
</reference>
<proteinExistence type="inferred from homology"/>
<dbReference type="InterPro" id="IPR038765">
    <property type="entry name" value="Papain-like_cys_pep_sf"/>
</dbReference>
<dbReference type="InterPro" id="IPR039417">
    <property type="entry name" value="Peptidase_C1A_papain-like"/>
</dbReference>